<evidence type="ECO:0000313" key="3">
    <source>
        <dbReference type="Proteomes" id="UP000275078"/>
    </source>
</evidence>
<keyword evidence="1" id="KW-0732">Signal</keyword>
<accession>A0A3N4HRE3</accession>
<proteinExistence type="predicted"/>
<dbReference type="Proteomes" id="UP000275078">
    <property type="component" value="Unassembled WGS sequence"/>
</dbReference>
<feature type="signal peptide" evidence="1">
    <location>
        <begin position="1"/>
        <end position="28"/>
    </location>
</feature>
<evidence type="ECO:0000256" key="1">
    <source>
        <dbReference type="SAM" id="SignalP"/>
    </source>
</evidence>
<protein>
    <submittedName>
        <fullName evidence="2">Uncharacterized protein</fullName>
    </submittedName>
</protein>
<keyword evidence="3" id="KW-1185">Reference proteome</keyword>
<gene>
    <name evidence="2" type="ORF">BJ508DRAFT_77046</name>
</gene>
<reference evidence="2 3" key="1">
    <citation type="journal article" date="2018" name="Nat. Ecol. Evol.">
        <title>Pezizomycetes genomes reveal the molecular basis of ectomycorrhizal truffle lifestyle.</title>
        <authorList>
            <person name="Murat C."/>
            <person name="Payen T."/>
            <person name="Noel B."/>
            <person name="Kuo A."/>
            <person name="Morin E."/>
            <person name="Chen J."/>
            <person name="Kohler A."/>
            <person name="Krizsan K."/>
            <person name="Balestrini R."/>
            <person name="Da Silva C."/>
            <person name="Montanini B."/>
            <person name="Hainaut M."/>
            <person name="Levati E."/>
            <person name="Barry K.W."/>
            <person name="Belfiori B."/>
            <person name="Cichocki N."/>
            <person name="Clum A."/>
            <person name="Dockter R.B."/>
            <person name="Fauchery L."/>
            <person name="Guy J."/>
            <person name="Iotti M."/>
            <person name="Le Tacon F."/>
            <person name="Lindquist E.A."/>
            <person name="Lipzen A."/>
            <person name="Malagnac F."/>
            <person name="Mello A."/>
            <person name="Molinier V."/>
            <person name="Miyauchi S."/>
            <person name="Poulain J."/>
            <person name="Riccioni C."/>
            <person name="Rubini A."/>
            <person name="Sitrit Y."/>
            <person name="Splivallo R."/>
            <person name="Traeger S."/>
            <person name="Wang M."/>
            <person name="Zifcakova L."/>
            <person name="Wipf D."/>
            <person name="Zambonelli A."/>
            <person name="Paolocci F."/>
            <person name="Nowrousian M."/>
            <person name="Ottonello S."/>
            <person name="Baldrian P."/>
            <person name="Spatafora J.W."/>
            <person name="Henrissat B."/>
            <person name="Nagy L.G."/>
            <person name="Aury J.M."/>
            <person name="Wincker P."/>
            <person name="Grigoriev I.V."/>
            <person name="Bonfante P."/>
            <person name="Martin F.M."/>
        </authorList>
    </citation>
    <scope>NUCLEOTIDE SEQUENCE [LARGE SCALE GENOMIC DNA]</scope>
    <source>
        <strain evidence="2 3">RN42</strain>
    </source>
</reference>
<name>A0A3N4HRE3_ASCIM</name>
<evidence type="ECO:0000313" key="2">
    <source>
        <dbReference type="EMBL" id="RPA72224.1"/>
    </source>
</evidence>
<sequence length="270" mass="31104">MGQTNSIQMTPSRLHVLVFLLLTICIMATPVVNYSSVATASLGISKPAQSITPRSLFDFFYKLRSETRPNGYMNNFDTNFCRQVGANEDADKFASAGVDDFIRTKVCSFFMGKLLKEAPIEEEIQNGYMQSERCFDSQFQGKRIIWVITLMGYQRRPRADDDESNRDLMEYHIDFETCVSQFIQLQRQCDWREGFTKYGQSGRFDQHLQLSPGARWRTVEYTQYLPDAYPDSIIPTGFKCKSNGHSEAPTRAEFEESLRQAEEIRLELGH</sequence>
<dbReference type="AlphaFoldDB" id="A0A3N4HRE3"/>
<feature type="chain" id="PRO_5018146390" evidence="1">
    <location>
        <begin position="29"/>
        <end position="270"/>
    </location>
</feature>
<organism evidence="2 3">
    <name type="scientific">Ascobolus immersus RN42</name>
    <dbReference type="NCBI Taxonomy" id="1160509"/>
    <lineage>
        <taxon>Eukaryota</taxon>
        <taxon>Fungi</taxon>
        <taxon>Dikarya</taxon>
        <taxon>Ascomycota</taxon>
        <taxon>Pezizomycotina</taxon>
        <taxon>Pezizomycetes</taxon>
        <taxon>Pezizales</taxon>
        <taxon>Ascobolaceae</taxon>
        <taxon>Ascobolus</taxon>
    </lineage>
</organism>
<dbReference type="EMBL" id="ML119872">
    <property type="protein sequence ID" value="RPA72224.1"/>
    <property type="molecule type" value="Genomic_DNA"/>
</dbReference>